<accession>A0ABQ4IDR0</accession>
<dbReference type="InterPro" id="IPR020806">
    <property type="entry name" value="PKS_PP-bd"/>
</dbReference>
<dbReference type="PROSITE" id="PS50075">
    <property type="entry name" value="CARRIER"/>
    <property type="match status" value="1"/>
</dbReference>
<dbReference type="InterPro" id="IPR023213">
    <property type="entry name" value="CAT-like_dom_sf"/>
</dbReference>
<dbReference type="PANTHER" id="PTHR45527">
    <property type="entry name" value="NONRIBOSOMAL PEPTIDE SYNTHETASE"/>
    <property type="match status" value="1"/>
</dbReference>
<dbReference type="Gene3D" id="3.30.559.30">
    <property type="entry name" value="Nonribosomal peptide synthetase, condensation domain"/>
    <property type="match status" value="1"/>
</dbReference>
<dbReference type="Gene3D" id="3.40.50.12780">
    <property type="entry name" value="N-terminal domain of ligase-like"/>
    <property type="match status" value="1"/>
</dbReference>
<evidence type="ECO:0000256" key="2">
    <source>
        <dbReference type="ARBA" id="ARBA00022450"/>
    </source>
</evidence>
<dbReference type="SUPFAM" id="SSF47336">
    <property type="entry name" value="ACP-like"/>
    <property type="match status" value="1"/>
</dbReference>
<dbReference type="InterPro" id="IPR001242">
    <property type="entry name" value="Condensation_dom"/>
</dbReference>
<dbReference type="InterPro" id="IPR000873">
    <property type="entry name" value="AMP-dep_synth/lig_dom"/>
</dbReference>
<feature type="compositionally biased region" description="Basic and acidic residues" evidence="4">
    <location>
        <begin position="834"/>
        <end position="847"/>
    </location>
</feature>
<gene>
    <name evidence="6" type="ORF">Vgi01_25870</name>
</gene>
<dbReference type="Pfam" id="PF00668">
    <property type="entry name" value="Condensation"/>
    <property type="match status" value="1"/>
</dbReference>
<evidence type="ECO:0000259" key="5">
    <source>
        <dbReference type="PROSITE" id="PS50075"/>
    </source>
</evidence>
<dbReference type="Gene3D" id="3.30.559.10">
    <property type="entry name" value="Chloramphenicol acetyltransferase-like domain"/>
    <property type="match status" value="1"/>
</dbReference>
<evidence type="ECO:0000313" key="7">
    <source>
        <dbReference type="Proteomes" id="UP000647860"/>
    </source>
</evidence>
<evidence type="ECO:0000256" key="4">
    <source>
        <dbReference type="SAM" id="MobiDB-lite"/>
    </source>
</evidence>
<feature type="region of interest" description="Disordered" evidence="4">
    <location>
        <begin position="834"/>
        <end position="863"/>
    </location>
</feature>
<feature type="domain" description="Carrier" evidence="5">
    <location>
        <begin position="918"/>
        <end position="993"/>
    </location>
</feature>
<protein>
    <recommendedName>
        <fullName evidence="5">Carrier domain-containing protein</fullName>
    </recommendedName>
</protein>
<proteinExistence type="predicted"/>
<organism evidence="6 7">
    <name type="scientific">Micromonospora gifhornensis</name>
    <dbReference type="NCBI Taxonomy" id="84594"/>
    <lineage>
        <taxon>Bacteria</taxon>
        <taxon>Bacillati</taxon>
        <taxon>Actinomycetota</taxon>
        <taxon>Actinomycetes</taxon>
        <taxon>Micromonosporales</taxon>
        <taxon>Micromonosporaceae</taxon>
        <taxon>Micromonospora</taxon>
    </lineage>
</organism>
<name>A0ABQ4IDR0_9ACTN</name>
<evidence type="ECO:0000313" key="6">
    <source>
        <dbReference type="EMBL" id="GIJ15903.1"/>
    </source>
</evidence>
<dbReference type="InterPro" id="IPR036736">
    <property type="entry name" value="ACP-like_sf"/>
</dbReference>
<dbReference type="Proteomes" id="UP000647860">
    <property type="component" value="Unassembled WGS sequence"/>
</dbReference>
<reference evidence="6 7" key="1">
    <citation type="submission" date="2021-01" db="EMBL/GenBank/DDBJ databases">
        <title>Whole genome shotgun sequence of Verrucosispora gifhornensis NBRC 16317.</title>
        <authorList>
            <person name="Komaki H."/>
            <person name="Tamura T."/>
        </authorList>
    </citation>
    <scope>NUCLEOTIDE SEQUENCE [LARGE SCALE GENOMIC DNA]</scope>
    <source>
        <strain evidence="6 7">NBRC 16317</strain>
    </source>
</reference>
<comment type="cofactor">
    <cofactor evidence="1">
        <name>pantetheine 4'-phosphate</name>
        <dbReference type="ChEBI" id="CHEBI:47942"/>
    </cofactor>
</comment>
<dbReference type="EMBL" id="BOPA01000018">
    <property type="protein sequence ID" value="GIJ15903.1"/>
    <property type="molecule type" value="Genomic_DNA"/>
</dbReference>
<dbReference type="RefSeq" id="WP_204291161.1">
    <property type="nucleotide sequence ID" value="NZ_BAAAGZ010000028.1"/>
</dbReference>
<dbReference type="SMART" id="SM00823">
    <property type="entry name" value="PKS_PP"/>
    <property type="match status" value="1"/>
</dbReference>
<evidence type="ECO:0000256" key="1">
    <source>
        <dbReference type="ARBA" id="ARBA00001957"/>
    </source>
</evidence>
<dbReference type="Gene3D" id="1.10.1200.10">
    <property type="entry name" value="ACP-like"/>
    <property type="match status" value="1"/>
</dbReference>
<feature type="region of interest" description="Disordered" evidence="4">
    <location>
        <begin position="893"/>
        <end position="921"/>
    </location>
</feature>
<dbReference type="InterPro" id="IPR009081">
    <property type="entry name" value="PP-bd_ACP"/>
</dbReference>
<comment type="caution">
    <text evidence="6">The sequence shown here is derived from an EMBL/GenBank/DDBJ whole genome shotgun (WGS) entry which is preliminary data.</text>
</comment>
<dbReference type="Pfam" id="PF00501">
    <property type="entry name" value="AMP-binding"/>
    <property type="match status" value="1"/>
</dbReference>
<dbReference type="InterPro" id="IPR042099">
    <property type="entry name" value="ANL_N_sf"/>
</dbReference>
<dbReference type="Pfam" id="PF00550">
    <property type="entry name" value="PP-binding"/>
    <property type="match status" value="1"/>
</dbReference>
<keyword evidence="2" id="KW-0596">Phosphopantetheine</keyword>
<dbReference type="SUPFAM" id="SSF56801">
    <property type="entry name" value="Acetyl-CoA synthetase-like"/>
    <property type="match status" value="1"/>
</dbReference>
<sequence>MATSGETTLTGDAEVTVEPGPTSWVQDGVWLLEQLAPYRGVHRLVRTWHVHGTIDVPALRSAWRTLLDRHEVLRTRLVEVDGVPQPVVSADTNGAFVHVDLGHLADAERERAVDRVCAAAASVPERATDTPLARLTLVRTGSATHRLVLALHRAVADDRSISIIVDELSICYAAQVRPGPVTPASLAPVLRYAEYARWQRDLVDGPVGRRLLDWWTAHLTPLPPPVPLPVDHDGATRPAGPAGLVPFDWGTALADQLATYCRTRSATPAAVLLAAVQAVLHRYGDDDRVTVAMPVPVPPPGFPALVGPCDNLLVLTADLGGYPTFSEVVDRAAAVLRAATRHRELPFARLVRELPVERDPRRVPFCDVLLALPGPEADLRLAGAGVVPTAVTDLGPTVADLAITVRSTWPTVAGTLSHRADRFATATAAGLLGQVRTLLSAALDAPHTPVHRLSLDGPALVGSTDGPRAEALPVHEIVRRRAGQTPEAVAVASREGRWTYGELERRTAAVATYLRGLAVEGEPVAVRMTPGPWQLAASLGVLRAGGHLVWFGTGDAGRRGRAILSQLRPVCLLRTGEDPDDDLARWFRDELDGRLVDVTCLPRPSTTTAPAPTDDLTRTAYVAYASECAGRPAVIAHDHAALAQFVTWMADALELTPGARVAQWLAPEHAPSLCETVATLVGGGTLHPVPVRIRAHPEKLVDWLVRERITFLQTVPSLARELLGVLAAREPTDRPTSLRRLVLTGETLSDEVVNGFRRVLPATRLATVYGPAETIAATWHEITGPVPASVPIGRPIPGRQVLVLDEADQPCPTGLTGEIVVRSRYVCDGYLDDRDGEHDGSGDDSGWRRAAFRAPDGEPDDDTDLRWYRTGDLGRWRWDGLLELRGRRDPVEALPRSAAGEGKRRRPPTPRSAAARRPVDSPVQRGLAEIWSALLGTGPFAADTSFFDAGGHSMLVPQLVQRIQRRFGVTVPLRECFTHHTLAGMIALVEAAEGRADLAAVAAAAP</sequence>
<dbReference type="SUPFAM" id="SSF52777">
    <property type="entry name" value="CoA-dependent acyltransferases"/>
    <property type="match status" value="2"/>
</dbReference>
<keyword evidence="7" id="KW-1185">Reference proteome</keyword>
<dbReference type="PANTHER" id="PTHR45527:SF1">
    <property type="entry name" value="FATTY ACID SYNTHASE"/>
    <property type="match status" value="1"/>
</dbReference>
<evidence type="ECO:0000256" key="3">
    <source>
        <dbReference type="ARBA" id="ARBA00022553"/>
    </source>
</evidence>
<keyword evidence="3" id="KW-0597">Phosphoprotein</keyword>